<dbReference type="GO" id="GO:0003677">
    <property type="term" value="F:DNA binding"/>
    <property type="evidence" value="ECO:0007669"/>
    <property type="project" value="InterPro"/>
</dbReference>
<reference evidence="2" key="1">
    <citation type="journal article" date="2020" name="Stud. Mycol.">
        <title>101 Dothideomycetes genomes: a test case for predicting lifestyles and emergence of pathogens.</title>
        <authorList>
            <person name="Haridas S."/>
            <person name="Albert R."/>
            <person name="Binder M."/>
            <person name="Bloem J."/>
            <person name="Labutti K."/>
            <person name="Salamov A."/>
            <person name="Andreopoulos B."/>
            <person name="Baker S."/>
            <person name="Barry K."/>
            <person name="Bills G."/>
            <person name="Bluhm B."/>
            <person name="Cannon C."/>
            <person name="Castanera R."/>
            <person name="Culley D."/>
            <person name="Daum C."/>
            <person name="Ezra D."/>
            <person name="Gonzalez J."/>
            <person name="Henrissat B."/>
            <person name="Kuo A."/>
            <person name="Liang C."/>
            <person name="Lipzen A."/>
            <person name="Lutzoni F."/>
            <person name="Magnuson J."/>
            <person name="Mondo S."/>
            <person name="Nolan M."/>
            <person name="Ohm R."/>
            <person name="Pangilinan J."/>
            <person name="Park H.-J."/>
            <person name="Ramirez L."/>
            <person name="Alfaro M."/>
            <person name="Sun H."/>
            <person name="Tritt A."/>
            <person name="Yoshinaga Y."/>
            <person name="Zwiers L.-H."/>
            <person name="Turgeon B."/>
            <person name="Goodwin S."/>
            <person name="Spatafora J."/>
            <person name="Crous P."/>
            <person name="Grigoriev I."/>
        </authorList>
    </citation>
    <scope>NUCLEOTIDE SEQUENCE</scope>
    <source>
        <strain evidence="2">CBS 183.55</strain>
    </source>
</reference>
<protein>
    <recommendedName>
        <fullName evidence="1">HTH psq-type domain-containing protein</fullName>
    </recommendedName>
</protein>
<evidence type="ECO:0000259" key="1">
    <source>
        <dbReference type="Pfam" id="PF05225"/>
    </source>
</evidence>
<dbReference type="OrthoDB" id="3691787at2759"/>
<sequence>SKNCQIQLALKALKQDPKLSLRHAAAIYKISQSTLSDQYAGQPSRVSFIANLQNLDDDKERVVIQYIRKLDARGFAPTLSYVREMANQLL</sequence>
<organism evidence="2 3">
    <name type="scientific">Didymella exigua CBS 183.55</name>
    <dbReference type="NCBI Taxonomy" id="1150837"/>
    <lineage>
        <taxon>Eukaryota</taxon>
        <taxon>Fungi</taxon>
        <taxon>Dikarya</taxon>
        <taxon>Ascomycota</taxon>
        <taxon>Pezizomycotina</taxon>
        <taxon>Dothideomycetes</taxon>
        <taxon>Pleosporomycetidae</taxon>
        <taxon>Pleosporales</taxon>
        <taxon>Pleosporineae</taxon>
        <taxon>Didymellaceae</taxon>
        <taxon>Didymella</taxon>
    </lineage>
</organism>
<feature type="domain" description="HTH psq-type" evidence="1">
    <location>
        <begin position="6"/>
        <end position="40"/>
    </location>
</feature>
<gene>
    <name evidence="2" type="ORF">M421DRAFT_39650</name>
</gene>
<feature type="non-terminal residue" evidence="2">
    <location>
        <position position="90"/>
    </location>
</feature>
<dbReference type="Proteomes" id="UP000800082">
    <property type="component" value="Unassembled WGS sequence"/>
</dbReference>
<dbReference type="InterPro" id="IPR009057">
    <property type="entry name" value="Homeodomain-like_sf"/>
</dbReference>
<name>A0A6A5RBU3_9PLEO</name>
<dbReference type="Pfam" id="PF05225">
    <property type="entry name" value="HTH_psq"/>
    <property type="match status" value="1"/>
</dbReference>
<evidence type="ECO:0000313" key="2">
    <source>
        <dbReference type="EMBL" id="KAF1925122.1"/>
    </source>
</evidence>
<evidence type="ECO:0000313" key="3">
    <source>
        <dbReference type="Proteomes" id="UP000800082"/>
    </source>
</evidence>
<dbReference type="Gene3D" id="1.10.10.60">
    <property type="entry name" value="Homeodomain-like"/>
    <property type="match status" value="1"/>
</dbReference>
<dbReference type="EMBL" id="ML978987">
    <property type="protein sequence ID" value="KAF1925122.1"/>
    <property type="molecule type" value="Genomic_DNA"/>
</dbReference>
<dbReference type="InterPro" id="IPR007889">
    <property type="entry name" value="HTH_Psq"/>
</dbReference>
<accession>A0A6A5RBU3</accession>
<feature type="non-terminal residue" evidence="2">
    <location>
        <position position="1"/>
    </location>
</feature>
<dbReference type="SUPFAM" id="SSF46689">
    <property type="entry name" value="Homeodomain-like"/>
    <property type="match status" value="1"/>
</dbReference>
<dbReference type="GeneID" id="54347770"/>
<proteinExistence type="predicted"/>
<keyword evidence="3" id="KW-1185">Reference proteome</keyword>
<dbReference type="AlphaFoldDB" id="A0A6A5RBU3"/>
<dbReference type="RefSeq" id="XP_033445374.1">
    <property type="nucleotide sequence ID" value="XM_033590114.1"/>
</dbReference>